<protein>
    <submittedName>
        <fullName evidence="1">Uncharacterized protein</fullName>
    </submittedName>
</protein>
<evidence type="ECO:0000313" key="1">
    <source>
        <dbReference type="EMBL" id="PKY45080.1"/>
    </source>
</evidence>
<accession>A0A2I1GEQ4</accession>
<organism evidence="1 2">
    <name type="scientific">Rhizophagus irregularis</name>
    <dbReference type="NCBI Taxonomy" id="588596"/>
    <lineage>
        <taxon>Eukaryota</taxon>
        <taxon>Fungi</taxon>
        <taxon>Fungi incertae sedis</taxon>
        <taxon>Mucoromycota</taxon>
        <taxon>Glomeromycotina</taxon>
        <taxon>Glomeromycetes</taxon>
        <taxon>Glomerales</taxon>
        <taxon>Glomeraceae</taxon>
        <taxon>Rhizophagus</taxon>
    </lineage>
</organism>
<sequence>MVAPQQLKHHMKKYLQKTFISLLEHYERDFPTSSSTPPLTPIVYSYRLVFSIHQVTRLPIRTPSEKFWNESCYKLDMFLDTFYNLPIQQQIILNTEDNFHFGLTYGTVYNSLWQLNSIYGITFGPTFF</sequence>
<proteinExistence type="predicted"/>
<gene>
    <name evidence="1" type="ORF">RhiirA4_459576</name>
</gene>
<dbReference type="EMBL" id="LLXI01000362">
    <property type="protein sequence ID" value="PKY45080.1"/>
    <property type="molecule type" value="Genomic_DNA"/>
</dbReference>
<evidence type="ECO:0000313" key="2">
    <source>
        <dbReference type="Proteomes" id="UP000234323"/>
    </source>
</evidence>
<comment type="caution">
    <text evidence="1">The sequence shown here is derived from an EMBL/GenBank/DDBJ whole genome shotgun (WGS) entry which is preliminary data.</text>
</comment>
<dbReference type="AlphaFoldDB" id="A0A2I1GEQ4"/>
<dbReference type="OrthoDB" id="2468228at2759"/>
<name>A0A2I1GEQ4_9GLOM</name>
<reference evidence="1 2" key="1">
    <citation type="submission" date="2015-10" db="EMBL/GenBank/DDBJ databases">
        <title>Genome analyses suggest a sexual origin of heterokaryosis in a supposedly ancient asexual fungus.</title>
        <authorList>
            <person name="Ropars J."/>
            <person name="Sedzielewska K."/>
            <person name="Noel J."/>
            <person name="Charron P."/>
            <person name="Farinelli L."/>
            <person name="Marton T."/>
            <person name="Kruger M."/>
            <person name="Pelin A."/>
            <person name="Brachmann A."/>
            <person name="Corradi N."/>
        </authorList>
    </citation>
    <scope>NUCLEOTIDE SEQUENCE [LARGE SCALE GENOMIC DNA]</scope>
    <source>
        <strain evidence="1 2">A4</strain>
    </source>
</reference>
<keyword evidence="2" id="KW-1185">Reference proteome</keyword>
<dbReference type="Proteomes" id="UP000234323">
    <property type="component" value="Unassembled WGS sequence"/>
</dbReference>